<reference evidence="4 5" key="1">
    <citation type="submission" date="2020-04" db="EMBL/GenBank/DDBJ databases">
        <title>Genome sequencing of Rosenbergiella species.</title>
        <authorList>
            <person name="Alvarez-Perez S."/>
            <person name="Lievens B."/>
        </authorList>
    </citation>
    <scope>NUCLEOTIDE SEQUENCE [LARGE SCALE GENOMIC DNA]</scope>
    <source>
        <strain evidence="4 5">S61</strain>
    </source>
</reference>
<dbReference type="CDD" id="cd01284">
    <property type="entry name" value="Riboflavin_deaminase-reductase"/>
    <property type="match status" value="1"/>
</dbReference>
<dbReference type="PROSITE" id="PS51747">
    <property type="entry name" value="CYT_DCMP_DEAMINASES_2"/>
    <property type="match status" value="1"/>
</dbReference>
<dbReference type="RefSeq" id="WP_214235843.1">
    <property type="nucleotide sequence ID" value="NZ_JABBFR010000002.1"/>
</dbReference>
<comment type="caution">
    <text evidence="4">The sequence shown here is derived from an EMBL/GenBank/DDBJ whole genome shotgun (WGS) entry which is preliminary data.</text>
</comment>
<evidence type="ECO:0000259" key="3">
    <source>
        <dbReference type="PROSITE" id="PS51747"/>
    </source>
</evidence>
<dbReference type="Gene3D" id="3.40.140.10">
    <property type="entry name" value="Cytidine Deaminase, domain 2"/>
    <property type="match status" value="1"/>
</dbReference>
<gene>
    <name evidence="4" type="ORF">HH682_02295</name>
</gene>
<dbReference type="SUPFAM" id="SSF53927">
    <property type="entry name" value="Cytidine deaminase-like"/>
    <property type="match status" value="1"/>
</dbReference>
<sequence length="143" mass="15654">MSENVKFMLLALETSRLALPQCRPNPPVGCVIVHKGNMVSKGFTQSPGHHHAEIDAISKLTVPISECEIYVTLEPCSFQGRTPSCAQTLAKIKPQHVYIALQDPHPRNRGAGLNILKNAGVSYTLGIGRQEVENFLSPYFVTS</sequence>
<keyword evidence="1" id="KW-0479">Metal-binding</keyword>
<evidence type="ECO:0000313" key="5">
    <source>
        <dbReference type="Proteomes" id="UP000790096"/>
    </source>
</evidence>
<organism evidence="4 5">
    <name type="scientific">Rosenbergiella gaditana</name>
    <dbReference type="NCBI Taxonomy" id="2726987"/>
    <lineage>
        <taxon>Bacteria</taxon>
        <taxon>Pseudomonadati</taxon>
        <taxon>Pseudomonadota</taxon>
        <taxon>Gammaproteobacteria</taxon>
        <taxon>Enterobacterales</taxon>
        <taxon>Erwiniaceae</taxon>
        <taxon>Rosenbergiella</taxon>
    </lineage>
</organism>
<dbReference type="EMBL" id="JABBFR010000002">
    <property type="protein sequence ID" value="MBT0723291.1"/>
    <property type="molecule type" value="Genomic_DNA"/>
</dbReference>
<dbReference type="PANTHER" id="PTHR11079:SF162">
    <property type="entry name" value="RIBOFLAVIN BIOSYNTHESIS PROTEIN PYRD, CHLOROPLASTIC"/>
    <property type="match status" value="1"/>
</dbReference>
<proteinExistence type="predicted"/>
<dbReference type="InterPro" id="IPR016192">
    <property type="entry name" value="APOBEC/CMP_deaminase_Zn-bd"/>
</dbReference>
<name>A0ABS5STR3_9GAMM</name>
<evidence type="ECO:0000313" key="4">
    <source>
        <dbReference type="EMBL" id="MBT0723291.1"/>
    </source>
</evidence>
<evidence type="ECO:0000256" key="2">
    <source>
        <dbReference type="ARBA" id="ARBA00022833"/>
    </source>
</evidence>
<dbReference type="Pfam" id="PF00383">
    <property type="entry name" value="dCMP_cyt_deam_1"/>
    <property type="match status" value="1"/>
</dbReference>
<dbReference type="InterPro" id="IPR002125">
    <property type="entry name" value="CMP_dCMP_dom"/>
</dbReference>
<dbReference type="PROSITE" id="PS00903">
    <property type="entry name" value="CYT_DCMP_DEAMINASES_1"/>
    <property type="match status" value="1"/>
</dbReference>
<protein>
    <submittedName>
        <fullName evidence="4">Diaminohydroxyphosphoribosylaminopyrimidine deaminase</fullName>
    </submittedName>
</protein>
<keyword evidence="5" id="KW-1185">Reference proteome</keyword>
<dbReference type="Proteomes" id="UP000790096">
    <property type="component" value="Unassembled WGS sequence"/>
</dbReference>
<accession>A0ABS5STR3</accession>
<feature type="domain" description="CMP/dCMP-type deaminase" evidence="3">
    <location>
        <begin position="2"/>
        <end position="115"/>
    </location>
</feature>
<dbReference type="InterPro" id="IPR016193">
    <property type="entry name" value="Cytidine_deaminase-like"/>
</dbReference>
<evidence type="ECO:0000256" key="1">
    <source>
        <dbReference type="ARBA" id="ARBA00022723"/>
    </source>
</evidence>
<dbReference type="PANTHER" id="PTHR11079">
    <property type="entry name" value="CYTOSINE DEAMINASE FAMILY MEMBER"/>
    <property type="match status" value="1"/>
</dbReference>
<keyword evidence="2" id="KW-0862">Zinc</keyword>